<proteinExistence type="inferred from homology"/>
<comment type="catalytic activity">
    <reaction evidence="8 9">
        <text>tRNA(Tyr) + L-tyrosine + ATP = L-tyrosyl-tRNA(Tyr) + AMP + diphosphate + H(+)</text>
        <dbReference type="Rhea" id="RHEA:10220"/>
        <dbReference type="Rhea" id="RHEA-COMP:9706"/>
        <dbReference type="Rhea" id="RHEA-COMP:9707"/>
        <dbReference type="ChEBI" id="CHEBI:15378"/>
        <dbReference type="ChEBI" id="CHEBI:30616"/>
        <dbReference type="ChEBI" id="CHEBI:33019"/>
        <dbReference type="ChEBI" id="CHEBI:58315"/>
        <dbReference type="ChEBI" id="CHEBI:78442"/>
        <dbReference type="ChEBI" id="CHEBI:78536"/>
        <dbReference type="ChEBI" id="CHEBI:456215"/>
        <dbReference type="EC" id="6.1.1.1"/>
    </reaction>
</comment>
<keyword evidence="11" id="KW-1185">Reference proteome</keyword>
<dbReference type="Gene3D" id="1.10.240.10">
    <property type="entry name" value="Tyrosyl-Transfer RNA Synthetase"/>
    <property type="match status" value="1"/>
</dbReference>
<evidence type="ECO:0000256" key="3">
    <source>
        <dbReference type="ARBA" id="ARBA00022741"/>
    </source>
</evidence>
<dbReference type="STRING" id="1336337.A0A3N4IZL3"/>
<evidence type="ECO:0000256" key="4">
    <source>
        <dbReference type="ARBA" id="ARBA00022840"/>
    </source>
</evidence>
<evidence type="ECO:0000256" key="5">
    <source>
        <dbReference type="ARBA" id="ARBA00022917"/>
    </source>
</evidence>
<dbReference type="SUPFAM" id="SSF55174">
    <property type="entry name" value="Alpha-L RNA-binding motif"/>
    <property type="match status" value="1"/>
</dbReference>
<dbReference type="InterPro" id="IPR036986">
    <property type="entry name" value="S4_RNA-bd_sf"/>
</dbReference>
<dbReference type="CDD" id="cd00805">
    <property type="entry name" value="TyrRS_core"/>
    <property type="match status" value="1"/>
</dbReference>
<dbReference type="InterPro" id="IPR014729">
    <property type="entry name" value="Rossmann-like_a/b/a_fold"/>
</dbReference>
<accession>A0A3N4IZL3</accession>
<dbReference type="Pfam" id="PF00579">
    <property type="entry name" value="tRNA-synt_1b"/>
    <property type="match status" value="1"/>
</dbReference>
<dbReference type="PANTHER" id="PTHR11766">
    <property type="entry name" value="TYROSYL-TRNA SYNTHETASE"/>
    <property type="match status" value="1"/>
</dbReference>
<dbReference type="NCBIfam" id="TIGR00234">
    <property type="entry name" value="tyrS"/>
    <property type="match status" value="1"/>
</dbReference>
<reference evidence="10 11" key="1">
    <citation type="journal article" date="2018" name="Nat. Ecol. Evol.">
        <title>Pezizomycetes genomes reveal the molecular basis of ectomycorrhizal truffle lifestyle.</title>
        <authorList>
            <person name="Murat C."/>
            <person name="Payen T."/>
            <person name="Noel B."/>
            <person name="Kuo A."/>
            <person name="Morin E."/>
            <person name="Chen J."/>
            <person name="Kohler A."/>
            <person name="Krizsan K."/>
            <person name="Balestrini R."/>
            <person name="Da Silva C."/>
            <person name="Montanini B."/>
            <person name="Hainaut M."/>
            <person name="Levati E."/>
            <person name="Barry K.W."/>
            <person name="Belfiori B."/>
            <person name="Cichocki N."/>
            <person name="Clum A."/>
            <person name="Dockter R.B."/>
            <person name="Fauchery L."/>
            <person name="Guy J."/>
            <person name="Iotti M."/>
            <person name="Le Tacon F."/>
            <person name="Lindquist E.A."/>
            <person name="Lipzen A."/>
            <person name="Malagnac F."/>
            <person name="Mello A."/>
            <person name="Molinier V."/>
            <person name="Miyauchi S."/>
            <person name="Poulain J."/>
            <person name="Riccioni C."/>
            <person name="Rubini A."/>
            <person name="Sitrit Y."/>
            <person name="Splivallo R."/>
            <person name="Traeger S."/>
            <person name="Wang M."/>
            <person name="Zifcakova L."/>
            <person name="Wipf D."/>
            <person name="Zambonelli A."/>
            <person name="Paolocci F."/>
            <person name="Nowrousian M."/>
            <person name="Ottonello S."/>
            <person name="Baldrian P."/>
            <person name="Spatafora J.W."/>
            <person name="Henrissat B."/>
            <person name="Nagy L.G."/>
            <person name="Aury J.M."/>
            <person name="Wincker P."/>
            <person name="Grigoriev I.V."/>
            <person name="Bonfante P."/>
            <person name="Martin F.M."/>
        </authorList>
    </citation>
    <scope>NUCLEOTIDE SEQUENCE [LARGE SCALE GENOMIC DNA]</scope>
    <source>
        <strain evidence="10 11">120613-1</strain>
    </source>
</reference>
<dbReference type="GO" id="GO:0005739">
    <property type="term" value="C:mitochondrion"/>
    <property type="evidence" value="ECO:0007669"/>
    <property type="project" value="TreeGrafter"/>
</dbReference>
<dbReference type="EMBL" id="ML120533">
    <property type="protein sequence ID" value="RPA90228.1"/>
    <property type="molecule type" value="Genomic_DNA"/>
</dbReference>
<dbReference type="FunFam" id="1.10.240.10:FF:000001">
    <property type="entry name" value="Tyrosine--tRNA ligase"/>
    <property type="match status" value="1"/>
</dbReference>
<dbReference type="EC" id="6.1.1.1" evidence="1 9"/>
<keyword evidence="5 9" id="KW-0648">Protein biosynthesis</keyword>
<dbReference type="Gene3D" id="3.10.290.10">
    <property type="entry name" value="RNA-binding S4 domain"/>
    <property type="match status" value="1"/>
</dbReference>
<evidence type="ECO:0000313" key="10">
    <source>
        <dbReference type="EMBL" id="RPA90228.1"/>
    </source>
</evidence>
<evidence type="ECO:0000256" key="6">
    <source>
        <dbReference type="ARBA" id="ARBA00023146"/>
    </source>
</evidence>
<dbReference type="PANTHER" id="PTHR11766:SF0">
    <property type="entry name" value="TYROSINE--TRNA LIGASE, MITOCHONDRIAL"/>
    <property type="match status" value="1"/>
</dbReference>
<dbReference type="GO" id="GO:0005829">
    <property type="term" value="C:cytosol"/>
    <property type="evidence" value="ECO:0007669"/>
    <property type="project" value="TreeGrafter"/>
</dbReference>
<dbReference type="GO" id="GO:0004831">
    <property type="term" value="F:tyrosine-tRNA ligase activity"/>
    <property type="evidence" value="ECO:0007669"/>
    <property type="project" value="UniProtKB-EC"/>
</dbReference>
<dbReference type="SUPFAM" id="SSF52374">
    <property type="entry name" value="Nucleotidylyl transferase"/>
    <property type="match status" value="1"/>
</dbReference>
<organism evidence="10 11">
    <name type="scientific">Choiromyces venosus 120613-1</name>
    <dbReference type="NCBI Taxonomy" id="1336337"/>
    <lineage>
        <taxon>Eukaryota</taxon>
        <taxon>Fungi</taxon>
        <taxon>Dikarya</taxon>
        <taxon>Ascomycota</taxon>
        <taxon>Pezizomycotina</taxon>
        <taxon>Pezizomycetes</taxon>
        <taxon>Pezizales</taxon>
        <taxon>Tuberaceae</taxon>
        <taxon>Choiromyces</taxon>
    </lineage>
</organism>
<keyword evidence="3 9" id="KW-0547">Nucleotide-binding</keyword>
<dbReference type="GO" id="GO:0006437">
    <property type="term" value="P:tyrosyl-tRNA aminoacylation"/>
    <property type="evidence" value="ECO:0007669"/>
    <property type="project" value="InterPro"/>
</dbReference>
<dbReference type="AlphaFoldDB" id="A0A3N4IZL3"/>
<sequence>MLPLTSSLSRLGAWPGILLRGGLRGNLLNRVVSVSAGNGLRRLNHSSSPSLVKKLEERGLVQQVTGFAGQLDKVVESGPIVAYAGVDATAPSLHVGHLLPLINLLHFYLHGHHVIALVGKSTASVGDPSGRVTERDSIASRKLNESFESLWDQIDKFFERGRKYAVSKGYNEANIGKRELRTNAEWLDELGLVEFLATAGRHIRVGNMLARDSVKGRMSSGTGINFAEFTYQLLQSYDFWHLYQTANCRLQIGGNDQFGNITAGIDLISRYQPRSTGDTAASPEEAYGLTVPLLTTDSGEKIGKSAGNAIWLDENLTTPFELYQFFTTLPDMHIQKYLQMFTLLPLPEIITVMQAHAANPESRTARNLLAKEVVTLIHGAQKASEAEFVTKLLFPVDGEAAFSAAEIVSVWGDRVVKIPRAEVIGEMIVKLARQVGAVKTRSAAENIIKGGGMYVGLKNQKIADGRATIEEKWLVDGEVLLLRVGKGKFTVIQAV</sequence>
<dbReference type="Proteomes" id="UP000276215">
    <property type="component" value="Unassembled WGS sequence"/>
</dbReference>
<keyword evidence="2 9" id="KW-0436">Ligase</keyword>
<evidence type="ECO:0000313" key="11">
    <source>
        <dbReference type="Proteomes" id="UP000276215"/>
    </source>
</evidence>
<gene>
    <name evidence="10" type="ORF">L873DRAFT_1821451</name>
</gene>
<evidence type="ECO:0000256" key="7">
    <source>
        <dbReference type="ARBA" id="ARBA00033323"/>
    </source>
</evidence>
<dbReference type="InterPro" id="IPR002305">
    <property type="entry name" value="aa-tRNA-synth_Ic"/>
</dbReference>
<dbReference type="InterPro" id="IPR024088">
    <property type="entry name" value="Tyr-tRNA-ligase_bac-type"/>
</dbReference>
<evidence type="ECO:0000256" key="8">
    <source>
        <dbReference type="ARBA" id="ARBA00048248"/>
    </source>
</evidence>
<evidence type="ECO:0000256" key="9">
    <source>
        <dbReference type="RuleBase" id="RU361234"/>
    </source>
</evidence>
<dbReference type="OrthoDB" id="337870at2759"/>
<keyword evidence="6 9" id="KW-0030">Aminoacyl-tRNA synthetase</keyword>
<name>A0A3N4IZL3_9PEZI</name>
<keyword evidence="4 9" id="KW-0067">ATP-binding</keyword>
<dbReference type="Gene3D" id="3.40.50.620">
    <property type="entry name" value="HUPs"/>
    <property type="match status" value="1"/>
</dbReference>
<dbReference type="GO" id="GO:0005524">
    <property type="term" value="F:ATP binding"/>
    <property type="evidence" value="ECO:0007669"/>
    <property type="project" value="UniProtKB-KW"/>
</dbReference>
<dbReference type="PRINTS" id="PR01040">
    <property type="entry name" value="TRNASYNTHTYR"/>
</dbReference>
<comment type="similarity">
    <text evidence="9">Belongs to the class-I aminoacyl-tRNA synthetase family.</text>
</comment>
<evidence type="ECO:0000256" key="1">
    <source>
        <dbReference type="ARBA" id="ARBA00013160"/>
    </source>
</evidence>
<dbReference type="GO" id="GO:0003723">
    <property type="term" value="F:RNA binding"/>
    <property type="evidence" value="ECO:0007669"/>
    <property type="project" value="InterPro"/>
</dbReference>
<dbReference type="InterPro" id="IPR002307">
    <property type="entry name" value="Tyr-tRNA-ligase"/>
</dbReference>
<protein>
    <recommendedName>
        <fullName evidence="1 9">Tyrosine--tRNA ligase</fullName>
        <ecNumber evidence="1 9">6.1.1.1</ecNumber>
    </recommendedName>
    <alternativeName>
        <fullName evidence="7 9">Tyrosyl-tRNA synthetase</fullName>
    </alternativeName>
</protein>
<evidence type="ECO:0000256" key="2">
    <source>
        <dbReference type="ARBA" id="ARBA00022598"/>
    </source>
</evidence>